<keyword evidence="2" id="KW-1185">Reference proteome</keyword>
<dbReference type="Pfam" id="PF05787">
    <property type="entry name" value="PhoX"/>
    <property type="match status" value="1"/>
</dbReference>
<dbReference type="InterPro" id="IPR008557">
    <property type="entry name" value="PhoX"/>
</dbReference>
<dbReference type="RefSeq" id="WP_320498611.1">
    <property type="nucleotide sequence ID" value="NZ_JAXCLX010000001.1"/>
</dbReference>
<dbReference type="PROSITE" id="PS51318">
    <property type="entry name" value="TAT"/>
    <property type="match status" value="1"/>
</dbReference>
<dbReference type="PANTHER" id="PTHR35399:SF2">
    <property type="entry name" value="DUF839 DOMAIN-CONTAINING PROTEIN"/>
    <property type="match status" value="1"/>
</dbReference>
<reference evidence="1 2" key="1">
    <citation type="journal article" date="2013" name="Antonie Van Leeuwenhoek">
        <title>Dongia rigui sp. nov., isolated from freshwater of a large wetland in Korea.</title>
        <authorList>
            <person name="Baik K.S."/>
            <person name="Hwang Y.M."/>
            <person name="Choi J.S."/>
            <person name="Kwon J."/>
            <person name="Seong C.N."/>
        </authorList>
    </citation>
    <scope>NUCLEOTIDE SEQUENCE [LARGE SCALE GENOMIC DNA]</scope>
    <source>
        <strain evidence="1 2">04SU4-P</strain>
    </source>
</reference>
<name>A0ABU5DSM9_9PROT</name>
<accession>A0ABU5DSM9</accession>
<dbReference type="Proteomes" id="UP001271769">
    <property type="component" value="Unassembled WGS sequence"/>
</dbReference>
<gene>
    <name evidence="1" type="ORF">SMD31_00610</name>
</gene>
<comment type="caution">
    <text evidence="1">The sequence shown here is derived from an EMBL/GenBank/DDBJ whole genome shotgun (WGS) entry which is preliminary data.</text>
</comment>
<dbReference type="EMBL" id="JAXCLX010000001">
    <property type="protein sequence ID" value="MDY0870399.1"/>
    <property type="molecule type" value="Genomic_DNA"/>
</dbReference>
<evidence type="ECO:0000313" key="1">
    <source>
        <dbReference type="EMBL" id="MDY0870399.1"/>
    </source>
</evidence>
<dbReference type="InterPro" id="IPR006311">
    <property type="entry name" value="TAT_signal"/>
</dbReference>
<evidence type="ECO:0000313" key="2">
    <source>
        <dbReference type="Proteomes" id="UP001271769"/>
    </source>
</evidence>
<organism evidence="1 2">
    <name type="scientific">Dongia rigui</name>
    <dbReference type="NCBI Taxonomy" id="940149"/>
    <lineage>
        <taxon>Bacteria</taxon>
        <taxon>Pseudomonadati</taxon>
        <taxon>Pseudomonadota</taxon>
        <taxon>Alphaproteobacteria</taxon>
        <taxon>Rhodospirillales</taxon>
        <taxon>Dongiaceae</taxon>
        <taxon>Dongia</taxon>
    </lineage>
</organism>
<protein>
    <submittedName>
        <fullName evidence="1">PhoX family phosphatase</fullName>
    </submittedName>
</protein>
<sequence length="631" mass="68170">MADHPQNASTPTYAQLVSARFSRRSMLLGAAGAAAVSAMSFRLPGAQAAASASTLTFPELTKIYDQTHHVAEGYDADILVRWGEAILPGGTELDAAGQSADAQAKQFGYNCDFIGYLPLPLGSTNSEHGLLCVNNEYPDPHIMFPGLTEDDAGKMMTPEQIKTVQQAWGHSIVEIKKENGKWQVVKDSKYNRRITGTTEIAISGPAAGHKLLQTAADPTGTRVFGTGYNCSGGVTPWGTILTCEEGLSDTFGGDPAKGGDPKLLERYLYDGTDLYGFSRIDDRFILEKTPNEPNRFDWVVEIDPYAPDELPVKRTALGRMGHEAATSIVNKDGRVVVYTGDDDYFEHIYRFVSAGKFNPDDRAANKKLLDEGTLSAAKFNDDGTLTWIPLIHGTNGLTPENGFADQAEVFIKARLAGDQVGATKMDRPEDMEPNPVTGRVYAVMTKNKKRKADEIDAANPRAENLYGHILEMLPPGEGKDADHAADSYKWDVFLLAGNPAKPEEGAKYNPGISPNGWFAAPDNIAFDPKGRIWIASDGATDFDIADGLYGADTLGDGRALPRFFFACPTGAEMCGPAFTPDGKTLFVSVQHPAEDSENTDKLTTRWPDFGDSLPRPSVVAITKQDGGEIGG</sequence>
<dbReference type="SUPFAM" id="SSF63829">
    <property type="entry name" value="Calcium-dependent phosphotriesterase"/>
    <property type="match status" value="1"/>
</dbReference>
<dbReference type="PANTHER" id="PTHR35399">
    <property type="entry name" value="SLR8030 PROTEIN"/>
    <property type="match status" value="1"/>
</dbReference>
<proteinExistence type="predicted"/>